<dbReference type="NCBIfam" id="TIGR00125">
    <property type="entry name" value="cyt_tran_rel"/>
    <property type="match status" value="1"/>
</dbReference>
<evidence type="ECO:0000313" key="7">
    <source>
        <dbReference type="Proteomes" id="UP000013923"/>
    </source>
</evidence>
<reference evidence="5 7" key="2">
    <citation type="submission" date="2009-10" db="EMBL/GenBank/DDBJ databases">
        <title>The Genome Sequence of Prochlorococcus phage P-SSM2.</title>
        <authorList>
            <consortium name="The Broad Institute Genome Sequencing Platform"/>
            <person name="Henn M.R."/>
            <person name="Sullivan M.S."/>
            <person name="Osburne M.S."/>
            <person name="Levin J."/>
            <person name="Malboeuf C."/>
            <person name="Casali M."/>
            <person name="Russ C."/>
            <person name="Lennon N."/>
            <person name="Chapman S.B."/>
            <person name="Erlich R."/>
            <person name="Young S.K."/>
            <person name="Koehrsen M."/>
            <person name="Yandava C."/>
            <person name="Zeng Q."/>
            <person name="Alvarado L."/>
            <person name="Anderson S."/>
            <person name="Berlin A."/>
            <person name="Borenstein D."/>
            <person name="Chen Z."/>
            <person name="Engels R."/>
            <person name="Freedman E."/>
            <person name="Gellesch M."/>
            <person name="Goldberg J."/>
            <person name="Green L."/>
            <person name="Griggs A."/>
            <person name="Gujja S."/>
            <person name="Heilman E.R."/>
            <person name="Heiman D."/>
            <person name="Hepburn T."/>
            <person name="Howarth C."/>
            <person name="Jen D."/>
            <person name="Larson L."/>
            <person name="Lewis B."/>
            <person name="Mehta T."/>
            <person name="Park D."/>
            <person name="Pearson M."/>
            <person name="Richards J."/>
            <person name="Rizzolo K."/>
            <person name="Roberts A."/>
            <person name="Ryan E."/>
            <person name="Saif S."/>
            <person name="Shea T."/>
            <person name="Shenoy N."/>
            <person name="Sisk P."/>
            <person name="Stolte C."/>
            <person name="Sykes S."/>
            <person name="Walk T."/>
            <person name="White J."/>
            <person name="Yu Q."/>
            <person name="Coleman M.L."/>
            <person name="Huang K.H."/>
            <person name="Weigele P.R."/>
            <person name="DeFrancesco A.S."/>
            <person name="Kern S.E."/>
            <person name="Thompson L.R."/>
            <person name="Fu R."/>
            <person name="Hombeck B."/>
            <person name="Chisholm S.W."/>
            <person name="Haas B."/>
            <person name="Nusbaum C."/>
            <person name="Birren B."/>
        </authorList>
    </citation>
    <scope>NUCLEOTIDE SEQUENCE [LARGE SCALE GENOMIC DNA]</scope>
    <source>
        <strain evidence="5">P-SSM2</strain>
    </source>
</reference>
<keyword evidence="2" id="KW-0548">Nucleotidyltransferase</keyword>
<evidence type="ECO:0000256" key="1">
    <source>
        <dbReference type="ARBA" id="ARBA00022679"/>
    </source>
</evidence>
<evidence type="ECO:0000313" key="4">
    <source>
        <dbReference type="EMBL" id="AAX44686.1"/>
    </source>
</evidence>
<keyword evidence="6" id="KW-1185">Reference proteome</keyword>
<dbReference type="InterPro" id="IPR004821">
    <property type="entry name" value="Cyt_trans-like"/>
</dbReference>
<dbReference type="Proteomes" id="UP000000991">
    <property type="component" value="Segment"/>
</dbReference>
<sequence length="138" mass="15614">MQNDIVWCNGTFDILHPGHIELFKVARSLGDKVIVATDTDEKIRTDKGEHRPINDLCYRVAMLEAIKYIDVVHTFGSRKELEDLIELYQPDILLLGDDWRDGDVVGWEHAGEVRHLPRVGGYASSNVIKKINESTVTG</sequence>
<evidence type="ECO:0000313" key="6">
    <source>
        <dbReference type="Proteomes" id="UP000000991"/>
    </source>
</evidence>
<organism evidence="4 6">
    <name type="scientific">Prochlorococcus phage P-SSM2</name>
    <dbReference type="NCBI Taxonomy" id="268746"/>
    <lineage>
        <taxon>Viruses</taxon>
        <taxon>Duplodnaviria</taxon>
        <taxon>Heunggongvirae</taxon>
        <taxon>Uroviricota</taxon>
        <taxon>Caudoviricetes</taxon>
        <taxon>Pantevenvirales</taxon>
        <taxon>Kyanoviridae</taxon>
        <taxon>Salacisavirus</taxon>
        <taxon>Salacisavirus pssm2</taxon>
    </lineage>
</organism>
<accession>Q58M46</accession>
<dbReference type="KEGG" id="vg:3294271"/>
<dbReference type="PANTHER" id="PTHR43793">
    <property type="entry name" value="FAD SYNTHASE"/>
    <property type="match status" value="1"/>
</dbReference>
<reference evidence="4 6" key="1">
    <citation type="journal article" date="2005" name="PLoS Biol.">
        <title>Three Prochlorococcus cyanophage genomes: signature features and ecological interpretations.</title>
        <authorList>
            <person name="Sullivan M.B."/>
            <person name="Coleman M.L."/>
            <person name="Weigele P."/>
            <person name="Rohwer F."/>
            <person name="Chisholm S.W."/>
        </authorList>
    </citation>
    <scope>NUCLEOTIDE SEQUENCE</scope>
</reference>
<evidence type="ECO:0000313" key="5">
    <source>
        <dbReference type="EMBL" id="ACY76184.1"/>
    </source>
</evidence>
<dbReference type="EMBL" id="GU071092">
    <property type="protein sequence ID" value="ACY76184.1"/>
    <property type="molecule type" value="Genomic_DNA"/>
</dbReference>
<name>Q58M46_BPPRM</name>
<dbReference type="GO" id="GO:0016779">
    <property type="term" value="F:nucleotidyltransferase activity"/>
    <property type="evidence" value="ECO:0007669"/>
    <property type="project" value="UniProtKB-KW"/>
</dbReference>
<dbReference type="Proteomes" id="UP000013923">
    <property type="component" value="Genome"/>
</dbReference>
<organismHost>
    <name type="scientific">Prochlorococcus</name>
    <dbReference type="NCBI Taxonomy" id="1218"/>
</organismHost>
<proteinExistence type="predicted"/>
<dbReference type="EMBL" id="AY939844">
    <property type="protein sequence ID" value="AAX44686.1"/>
    <property type="molecule type" value="Genomic_DNA"/>
</dbReference>
<gene>
    <name evidence="5" type="ORF">PCMG_00309</name>
    <name evidence="4" type="ORF">PSSM2_309</name>
</gene>
<dbReference type="OrthoDB" id="20317at10239"/>
<dbReference type="SUPFAM" id="SSF52374">
    <property type="entry name" value="Nucleotidylyl transferase"/>
    <property type="match status" value="1"/>
</dbReference>
<dbReference type="RefSeq" id="YP_214540.1">
    <property type="nucleotide sequence ID" value="NC_006883.2"/>
</dbReference>
<reference evidence="4 6" key="3">
    <citation type="journal article" date="2010" name="Environ. Microbiol.">
        <title>Genomic analysis of oceanic cyanobacterial myoviruses compared with T4-like myoviruses from diverse hosts and environments.</title>
        <authorList>
            <person name="Sullivan M.B."/>
            <person name="Huang K.H."/>
            <person name="Ignacio-Espinoza J.C."/>
            <person name="Berlin A.M."/>
            <person name="Kelly L."/>
            <person name="Weigele P.R."/>
            <person name="DeFrancesco A.S."/>
            <person name="Kern S.E."/>
            <person name="Thompson L.R."/>
            <person name="Young S."/>
            <person name="Yandava C."/>
            <person name="Fu R."/>
            <person name="Krastins B."/>
            <person name="Chase M."/>
            <person name="Sarracino D."/>
            <person name="Osburne M.S."/>
            <person name="Henn M.R."/>
            <person name="Chisholm S.W."/>
        </authorList>
    </citation>
    <scope>NUCLEOTIDE SEQUENCE [LARGE SCALE GENOMIC DNA]</scope>
</reference>
<feature type="domain" description="Cytidyltransferase-like" evidence="3">
    <location>
        <begin position="7"/>
        <end position="103"/>
    </location>
</feature>
<dbReference type="PANTHER" id="PTHR43793:SF1">
    <property type="entry name" value="FAD SYNTHASE"/>
    <property type="match status" value="1"/>
</dbReference>
<dbReference type="Pfam" id="PF01467">
    <property type="entry name" value="CTP_transf_like"/>
    <property type="match status" value="1"/>
</dbReference>
<evidence type="ECO:0000256" key="2">
    <source>
        <dbReference type="ARBA" id="ARBA00022695"/>
    </source>
</evidence>
<dbReference type="InterPro" id="IPR050385">
    <property type="entry name" value="Archaeal_FAD_synthase"/>
</dbReference>
<dbReference type="Gene3D" id="3.40.50.620">
    <property type="entry name" value="HUPs"/>
    <property type="match status" value="1"/>
</dbReference>
<protein>
    <submittedName>
        <fullName evidence="4">Putative nucleotidyltransferase</fullName>
    </submittedName>
</protein>
<keyword evidence="1 4" id="KW-0808">Transferase</keyword>
<dbReference type="GeneID" id="3294271"/>
<dbReference type="InterPro" id="IPR014729">
    <property type="entry name" value="Rossmann-like_a/b/a_fold"/>
</dbReference>
<evidence type="ECO:0000259" key="3">
    <source>
        <dbReference type="Pfam" id="PF01467"/>
    </source>
</evidence>